<dbReference type="RefSeq" id="WP_092440355.1">
    <property type="nucleotide sequence ID" value="NZ_FMYP01000071.1"/>
</dbReference>
<evidence type="ECO:0000256" key="4">
    <source>
        <dbReference type="ARBA" id="ARBA00022723"/>
    </source>
</evidence>
<keyword evidence="4" id="KW-0479">Metal-binding</keyword>
<evidence type="ECO:0000256" key="2">
    <source>
        <dbReference type="ARBA" id="ARBA00007353"/>
    </source>
</evidence>
<dbReference type="InterPro" id="IPR011324">
    <property type="entry name" value="Cytotoxic_necrot_fac-like_cat"/>
</dbReference>
<comment type="catalytic activity">
    <reaction evidence="1">
        <text>inosine + phosphate = alpha-D-ribose 1-phosphate + hypoxanthine</text>
        <dbReference type="Rhea" id="RHEA:27646"/>
        <dbReference type="ChEBI" id="CHEBI:17368"/>
        <dbReference type="ChEBI" id="CHEBI:17596"/>
        <dbReference type="ChEBI" id="CHEBI:43474"/>
        <dbReference type="ChEBI" id="CHEBI:57720"/>
        <dbReference type="EC" id="2.4.2.1"/>
    </reaction>
    <physiologicalReaction direction="left-to-right" evidence="1">
        <dbReference type="Rhea" id="RHEA:27647"/>
    </physiologicalReaction>
</comment>
<sequence length="268" mass="29105">MIKLTQGGLPLYKFHNLNRFPELVHFVTTREGGISIDGDLSLNLGFHSSDSDVNVLENRRRLAEAVSIPLDRFTHQVQVHSSNIMVVDSCHRGMGSLNQESAIQHNDGMVTATEDICLMTKSADCVPILLYDPVERIAAALHAGWKGMVQNIAGKGVAKMVELGSNPTNILVGIGPSNGPCCYEVGTDVEEAVFAEFGTLKGLLVAGKGARLHLDQWEANRRQLIAAGVLPKNIEVAEICTQCNHHEFYSARMNASGRFVAGILMKAD</sequence>
<dbReference type="EMBL" id="FMYP01000071">
    <property type="protein sequence ID" value="SDD00966.1"/>
    <property type="molecule type" value="Genomic_DNA"/>
</dbReference>
<evidence type="ECO:0000256" key="6">
    <source>
        <dbReference type="ARBA" id="ARBA00022833"/>
    </source>
</evidence>
<comment type="similarity">
    <text evidence="2 10">Belongs to the purine nucleoside phosphorylase YfiH/LACC1 family.</text>
</comment>
<evidence type="ECO:0000256" key="1">
    <source>
        <dbReference type="ARBA" id="ARBA00000553"/>
    </source>
</evidence>
<dbReference type="SUPFAM" id="SSF64438">
    <property type="entry name" value="CNF1/YfiH-like putative cysteine hydrolases"/>
    <property type="match status" value="1"/>
</dbReference>
<comment type="catalytic activity">
    <reaction evidence="7">
        <text>adenosine + H2O + H(+) = inosine + NH4(+)</text>
        <dbReference type="Rhea" id="RHEA:24408"/>
        <dbReference type="ChEBI" id="CHEBI:15377"/>
        <dbReference type="ChEBI" id="CHEBI:15378"/>
        <dbReference type="ChEBI" id="CHEBI:16335"/>
        <dbReference type="ChEBI" id="CHEBI:17596"/>
        <dbReference type="ChEBI" id="CHEBI:28938"/>
        <dbReference type="EC" id="3.5.4.4"/>
    </reaction>
    <physiologicalReaction direction="left-to-right" evidence="7">
        <dbReference type="Rhea" id="RHEA:24409"/>
    </physiologicalReaction>
</comment>
<keyword evidence="12" id="KW-1185">Reference proteome</keyword>
<reference evidence="11 12" key="1">
    <citation type="submission" date="2016-09" db="EMBL/GenBank/DDBJ databases">
        <authorList>
            <person name="Capua I."/>
            <person name="De Benedictis P."/>
            <person name="Joannis T."/>
            <person name="Lombin L.H."/>
            <person name="Cattoli G."/>
        </authorList>
    </citation>
    <scope>NUCLEOTIDE SEQUENCE [LARGE SCALE GENOMIC DNA]</scope>
    <source>
        <strain evidence="11 12">A7P-90m</strain>
    </source>
</reference>
<evidence type="ECO:0000256" key="9">
    <source>
        <dbReference type="ARBA" id="ARBA00049893"/>
    </source>
</evidence>
<dbReference type="GO" id="GO:0005507">
    <property type="term" value="F:copper ion binding"/>
    <property type="evidence" value="ECO:0007669"/>
    <property type="project" value="TreeGrafter"/>
</dbReference>
<dbReference type="GO" id="GO:0017061">
    <property type="term" value="F:S-methyl-5-thioadenosine phosphorylase activity"/>
    <property type="evidence" value="ECO:0007669"/>
    <property type="project" value="UniProtKB-EC"/>
</dbReference>
<comment type="catalytic activity">
    <reaction evidence="9">
        <text>S-methyl-5'-thioadenosine + phosphate = 5-(methylsulfanyl)-alpha-D-ribose 1-phosphate + adenine</text>
        <dbReference type="Rhea" id="RHEA:11852"/>
        <dbReference type="ChEBI" id="CHEBI:16708"/>
        <dbReference type="ChEBI" id="CHEBI:17509"/>
        <dbReference type="ChEBI" id="CHEBI:43474"/>
        <dbReference type="ChEBI" id="CHEBI:58533"/>
        <dbReference type="EC" id="2.4.2.28"/>
    </reaction>
    <physiologicalReaction direction="left-to-right" evidence="9">
        <dbReference type="Rhea" id="RHEA:11853"/>
    </physiologicalReaction>
</comment>
<protein>
    <recommendedName>
        <fullName evidence="10">Purine nucleoside phosphorylase</fullName>
    </recommendedName>
</protein>
<dbReference type="OrthoDB" id="4279at2"/>
<proteinExistence type="inferred from homology"/>
<evidence type="ECO:0000256" key="8">
    <source>
        <dbReference type="ARBA" id="ARBA00048968"/>
    </source>
</evidence>
<organism evidence="11 12">
    <name type="scientific">Williamwhitmania taraxaci</name>
    <dbReference type="NCBI Taxonomy" id="1640674"/>
    <lineage>
        <taxon>Bacteria</taxon>
        <taxon>Pseudomonadati</taxon>
        <taxon>Bacteroidota</taxon>
        <taxon>Bacteroidia</taxon>
        <taxon>Bacteroidales</taxon>
        <taxon>Williamwhitmaniaceae</taxon>
        <taxon>Williamwhitmania</taxon>
    </lineage>
</organism>
<dbReference type="InterPro" id="IPR038371">
    <property type="entry name" value="Cu_polyphenol_OxRdtase_sf"/>
</dbReference>
<accession>A0A1G6RAQ5</accession>
<name>A0A1G6RAQ5_9BACT</name>
<keyword evidence="3" id="KW-0808">Transferase</keyword>
<gene>
    <name evidence="11" type="ORF">SAMN05216323_107111</name>
</gene>
<keyword evidence="6" id="KW-0862">Zinc</keyword>
<evidence type="ECO:0000256" key="10">
    <source>
        <dbReference type="RuleBase" id="RU361274"/>
    </source>
</evidence>
<dbReference type="Proteomes" id="UP000199452">
    <property type="component" value="Unassembled WGS sequence"/>
</dbReference>
<dbReference type="AlphaFoldDB" id="A0A1G6RAQ5"/>
<evidence type="ECO:0000313" key="12">
    <source>
        <dbReference type="Proteomes" id="UP000199452"/>
    </source>
</evidence>
<evidence type="ECO:0000313" key="11">
    <source>
        <dbReference type="EMBL" id="SDD00966.1"/>
    </source>
</evidence>
<evidence type="ECO:0000256" key="3">
    <source>
        <dbReference type="ARBA" id="ARBA00022679"/>
    </source>
</evidence>
<comment type="catalytic activity">
    <reaction evidence="8">
        <text>adenosine + phosphate = alpha-D-ribose 1-phosphate + adenine</text>
        <dbReference type="Rhea" id="RHEA:27642"/>
        <dbReference type="ChEBI" id="CHEBI:16335"/>
        <dbReference type="ChEBI" id="CHEBI:16708"/>
        <dbReference type="ChEBI" id="CHEBI:43474"/>
        <dbReference type="ChEBI" id="CHEBI:57720"/>
        <dbReference type="EC" id="2.4.2.1"/>
    </reaction>
    <physiologicalReaction direction="left-to-right" evidence="8">
        <dbReference type="Rhea" id="RHEA:27643"/>
    </physiologicalReaction>
</comment>
<dbReference type="PANTHER" id="PTHR30616">
    <property type="entry name" value="UNCHARACTERIZED PROTEIN YFIH"/>
    <property type="match status" value="1"/>
</dbReference>
<dbReference type="NCBIfam" id="TIGR00726">
    <property type="entry name" value="peptidoglycan editing factor PgeF"/>
    <property type="match status" value="1"/>
</dbReference>
<dbReference type="InterPro" id="IPR003730">
    <property type="entry name" value="Cu_polyphenol_OxRdtase"/>
</dbReference>
<evidence type="ECO:0000256" key="5">
    <source>
        <dbReference type="ARBA" id="ARBA00022801"/>
    </source>
</evidence>
<dbReference type="STRING" id="1640674.SAMN05216323_107111"/>
<dbReference type="Pfam" id="PF02578">
    <property type="entry name" value="Cu-oxidase_4"/>
    <property type="match status" value="1"/>
</dbReference>
<keyword evidence="5" id="KW-0378">Hydrolase</keyword>
<dbReference type="GO" id="GO:0016787">
    <property type="term" value="F:hydrolase activity"/>
    <property type="evidence" value="ECO:0007669"/>
    <property type="project" value="UniProtKB-KW"/>
</dbReference>
<evidence type="ECO:0000256" key="7">
    <source>
        <dbReference type="ARBA" id="ARBA00047989"/>
    </source>
</evidence>
<dbReference type="Gene3D" id="3.60.140.10">
    <property type="entry name" value="CNF1/YfiH-like putative cysteine hydrolases"/>
    <property type="match status" value="1"/>
</dbReference>
<dbReference type="CDD" id="cd16833">
    <property type="entry name" value="YfiH"/>
    <property type="match status" value="1"/>
</dbReference>
<dbReference type="PANTHER" id="PTHR30616:SF2">
    <property type="entry name" value="PURINE NUCLEOSIDE PHOSPHORYLASE LACC1"/>
    <property type="match status" value="1"/>
</dbReference>